<accession>A0A5J5FAM6</accession>
<keyword evidence="2" id="KW-1185">Reference proteome</keyword>
<dbReference type="Proteomes" id="UP000326924">
    <property type="component" value="Unassembled WGS sequence"/>
</dbReference>
<organism evidence="1 2">
    <name type="scientific">Sphaerosporella brunnea</name>
    <dbReference type="NCBI Taxonomy" id="1250544"/>
    <lineage>
        <taxon>Eukaryota</taxon>
        <taxon>Fungi</taxon>
        <taxon>Dikarya</taxon>
        <taxon>Ascomycota</taxon>
        <taxon>Pezizomycotina</taxon>
        <taxon>Pezizomycetes</taxon>
        <taxon>Pezizales</taxon>
        <taxon>Pyronemataceae</taxon>
        <taxon>Sphaerosporella</taxon>
    </lineage>
</organism>
<dbReference type="InParanoid" id="A0A5J5FAM6"/>
<protein>
    <submittedName>
        <fullName evidence="1">Uncharacterized protein</fullName>
    </submittedName>
</protein>
<evidence type="ECO:0000313" key="2">
    <source>
        <dbReference type="Proteomes" id="UP000326924"/>
    </source>
</evidence>
<comment type="caution">
    <text evidence="1">The sequence shown here is derived from an EMBL/GenBank/DDBJ whole genome shotgun (WGS) entry which is preliminary data.</text>
</comment>
<name>A0A5J5FAM6_9PEZI</name>
<sequence length="260" mass="29148">MTPTLEPSDTSYPMHDFSISPSRWTRHHIAALKVRYITLSSSPLEPVFPAGLLDALCDPPESPPIWHVDVLRRISVYSELLSDDPAFGFAQASGLVSDLFYYFSISEESSSLCWTDYTGKLDMCEHTIQHGNMKARWFSKATGFWKETDIPKAVVIQVDEKRPKWAQETACLLAMAQIAIRAGEMEWTPVVLSVKGTKGAVVTATVDKQYLSDVEVLPGRPLNNGLQVEAQSWGLEEEHGRLEFAKAVWRTLKRDSNCSQ</sequence>
<reference evidence="1 2" key="1">
    <citation type="submission" date="2019-09" db="EMBL/GenBank/DDBJ databases">
        <title>Draft genome of the ectomycorrhizal ascomycete Sphaerosporella brunnea.</title>
        <authorList>
            <consortium name="DOE Joint Genome Institute"/>
            <person name="Benucci G.M."/>
            <person name="Marozzi G."/>
            <person name="Antonielli L."/>
            <person name="Sanchez S."/>
            <person name="Marco P."/>
            <person name="Wang X."/>
            <person name="Falini L.B."/>
            <person name="Barry K."/>
            <person name="Haridas S."/>
            <person name="Lipzen A."/>
            <person name="Labutti K."/>
            <person name="Grigoriev I.V."/>
            <person name="Murat C."/>
            <person name="Martin F."/>
            <person name="Albertini E."/>
            <person name="Donnini D."/>
            <person name="Bonito G."/>
        </authorList>
    </citation>
    <scope>NUCLEOTIDE SEQUENCE [LARGE SCALE GENOMIC DNA]</scope>
    <source>
        <strain evidence="1 2">Sb_GMNB300</strain>
    </source>
</reference>
<dbReference type="EMBL" id="VXIS01000011">
    <property type="protein sequence ID" value="KAA8913901.1"/>
    <property type="molecule type" value="Genomic_DNA"/>
</dbReference>
<dbReference type="AlphaFoldDB" id="A0A5J5FAM6"/>
<proteinExistence type="predicted"/>
<evidence type="ECO:0000313" key="1">
    <source>
        <dbReference type="EMBL" id="KAA8913901.1"/>
    </source>
</evidence>
<gene>
    <name evidence="1" type="ORF">FN846DRAFT_886316</name>
</gene>
<dbReference type="OrthoDB" id="10612286at2759"/>